<keyword evidence="1" id="KW-0285">Flavoprotein</keyword>
<dbReference type="PRINTS" id="PR00368">
    <property type="entry name" value="FADPNR"/>
</dbReference>
<dbReference type="InterPro" id="IPR050097">
    <property type="entry name" value="Ferredoxin-NADP_redctase_2"/>
</dbReference>
<accession>C7NN28</accession>
<evidence type="ECO:0000256" key="1">
    <source>
        <dbReference type="ARBA" id="ARBA00022630"/>
    </source>
</evidence>
<keyword evidence="2 4" id="KW-0560">Oxidoreductase</keyword>
<evidence type="ECO:0000259" key="3">
    <source>
        <dbReference type="Pfam" id="PF07992"/>
    </source>
</evidence>
<gene>
    <name evidence="4" type="ordered locus">Huta_1252</name>
</gene>
<protein>
    <submittedName>
        <fullName evidence="4">Thioredoxin-disulfide reductase</fullName>
        <ecNumber evidence="4">1.8.1.9</ecNumber>
    </submittedName>
</protein>
<evidence type="ECO:0000313" key="5">
    <source>
        <dbReference type="Proteomes" id="UP000002071"/>
    </source>
</evidence>
<dbReference type="HOGENOM" id="CLU_031864_5_3_2"/>
<dbReference type="KEGG" id="hut:Huta_1252"/>
<dbReference type="EC" id="1.8.1.9" evidence="4"/>
<feature type="domain" description="FAD/NAD(P)-binding" evidence="3">
    <location>
        <begin position="27"/>
        <end position="303"/>
    </location>
</feature>
<dbReference type="eggNOG" id="arCOG01296">
    <property type="taxonomic scope" value="Archaea"/>
</dbReference>
<dbReference type="InterPro" id="IPR023753">
    <property type="entry name" value="FAD/NAD-binding_dom"/>
</dbReference>
<dbReference type="PANTHER" id="PTHR48105">
    <property type="entry name" value="THIOREDOXIN REDUCTASE 1-RELATED-RELATED"/>
    <property type="match status" value="1"/>
</dbReference>
<evidence type="ECO:0000313" key="4">
    <source>
        <dbReference type="EMBL" id="ACV11428.1"/>
    </source>
</evidence>
<organism evidence="4 5">
    <name type="scientific">Halorhabdus utahensis (strain DSM 12940 / JCM 11049 / AX-2)</name>
    <dbReference type="NCBI Taxonomy" id="519442"/>
    <lineage>
        <taxon>Archaea</taxon>
        <taxon>Methanobacteriati</taxon>
        <taxon>Methanobacteriota</taxon>
        <taxon>Stenosarchaea group</taxon>
        <taxon>Halobacteria</taxon>
        <taxon>Halobacteriales</taxon>
        <taxon>Haloarculaceae</taxon>
        <taxon>Halorhabdus</taxon>
    </lineage>
</organism>
<evidence type="ECO:0000256" key="2">
    <source>
        <dbReference type="ARBA" id="ARBA00023002"/>
    </source>
</evidence>
<dbReference type="InterPro" id="IPR036188">
    <property type="entry name" value="FAD/NAD-bd_sf"/>
</dbReference>
<proteinExistence type="predicted"/>
<dbReference type="PRINTS" id="PR00469">
    <property type="entry name" value="PNDRDTASEII"/>
</dbReference>
<name>C7NN28_HALUD</name>
<dbReference type="SUPFAM" id="SSF51905">
    <property type="entry name" value="FAD/NAD(P)-binding domain"/>
    <property type="match status" value="1"/>
</dbReference>
<sequence length="327" mass="34802">MQNTAYSSPEASRLYATVLYYQYTMADVAIIGGGPAGLAAAVYTARADQETLVFDKGGGTTRDVDWMENVYGFPEGASGPELVDVGREQATKFGAAIVEEEVVQVGEDGDGYHIETEVDEYEVKGVILATGASYETPAIPHVDDYEGGGVSYCVECDAFFYRDKPVAVVGAGNYAAKEAMMLLDYTDDVRVLTNGNAIDMDDALLDQLEGEGIPVIEEPVDHIVGDEVVEGVELDAGEQLDVEGVFIALGAAGGTDIADMLGIPRDGSYLDVDEDQYTGVDRVYAAGDLTGGQRQVNVSVGEGTTAAINLLEDFRGGEYIDYKKIEA</sequence>
<dbReference type="EMBL" id="CP001687">
    <property type="protein sequence ID" value="ACV11428.1"/>
    <property type="molecule type" value="Genomic_DNA"/>
</dbReference>
<dbReference type="AlphaFoldDB" id="C7NN28"/>
<dbReference type="Gene3D" id="3.50.50.60">
    <property type="entry name" value="FAD/NAD(P)-binding domain"/>
    <property type="match status" value="2"/>
</dbReference>
<dbReference type="STRING" id="519442.Huta_1252"/>
<dbReference type="Pfam" id="PF07992">
    <property type="entry name" value="Pyr_redox_2"/>
    <property type="match status" value="1"/>
</dbReference>
<keyword evidence="5" id="KW-1185">Reference proteome</keyword>
<dbReference type="GO" id="GO:0004791">
    <property type="term" value="F:thioredoxin-disulfide reductase (NADPH) activity"/>
    <property type="evidence" value="ECO:0007669"/>
    <property type="project" value="UniProtKB-EC"/>
</dbReference>
<reference evidence="4 5" key="1">
    <citation type="journal article" date="2009" name="Stand. Genomic Sci.">
        <title>Complete genome sequence of Halorhabdus utahensis type strain (AX-2).</title>
        <authorList>
            <person name="Anderson I."/>
            <person name="Tindall B.J."/>
            <person name="Pomrenke H."/>
            <person name="Goker M."/>
            <person name="Lapidus A."/>
            <person name="Nolan M."/>
            <person name="Copeland A."/>
            <person name="Glavina Del Rio T."/>
            <person name="Chen F."/>
            <person name="Tice H."/>
            <person name="Cheng J.F."/>
            <person name="Lucas S."/>
            <person name="Chertkov O."/>
            <person name="Bruce D."/>
            <person name="Brettin T."/>
            <person name="Detter J.C."/>
            <person name="Han C."/>
            <person name="Goodwin L."/>
            <person name="Land M."/>
            <person name="Hauser L."/>
            <person name="Chang Y.J."/>
            <person name="Jeffries C.D."/>
            <person name="Pitluck S."/>
            <person name="Pati A."/>
            <person name="Mavromatis K."/>
            <person name="Ivanova N."/>
            <person name="Ovchinnikova G."/>
            <person name="Chen A."/>
            <person name="Palaniappan K."/>
            <person name="Chain P."/>
            <person name="Rohde M."/>
            <person name="Bristow J."/>
            <person name="Eisen J.A."/>
            <person name="Markowitz V."/>
            <person name="Hugenholtz P."/>
            <person name="Kyrpides N.C."/>
            <person name="Klenk H.P."/>
        </authorList>
    </citation>
    <scope>NUCLEOTIDE SEQUENCE [LARGE SCALE GENOMIC DNA]</scope>
    <source>
        <strain evidence="5">DSM 12940 / JCM 11049 / AX-2</strain>
    </source>
</reference>
<dbReference type="Proteomes" id="UP000002071">
    <property type="component" value="Chromosome"/>
</dbReference>